<evidence type="ECO:0000259" key="8">
    <source>
        <dbReference type="SMART" id="SM00093"/>
    </source>
</evidence>
<evidence type="ECO:0000256" key="3">
    <source>
        <dbReference type="ARBA" id="ARBA00022729"/>
    </source>
</evidence>
<dbReference type="PANTHER" id="PTHR11461">
    <property type="entry name" value="SERINE PROTEASE INHIBITOR, SERPIN"/>
    <property type="match status" value="1"/>
</dbReference>
<evidence type="ECO:0000256" key="6">
    <source>
        <dbReference type="RuleBase" id="RU000411"/>
    </source>
</evidence>
<dbReference type="GO" id="GO:0004867">
    <property type="term" value="F:serine-type endopeptidase inhibitor activity"/>
    <property type="evidence" value="ECO:0007669"/>
    <property type="project" value="UniProtKB-KW"/>
</dbReference>
<evidence type="ECO:0000256" key="1">
    <source>
        <dbReference type="ARBA" id="ARBA00009500"/>
    </source>
</evidence>
<evidence type="ECO:0000256" key="2">
    <source>
        <dbReference type="ARBA" id="ARBA00022690"/>
    </source>
</evidence>
<keyword evidence="5" id="KW-0325">Glycoprotein</keyword>
<feature type="compositionally biased region" description="Basic residues" evidence="7">
    <location>
        <begin position="63"/>
        <end position="98"/>
    </location>
</feature>
<feature type="region of interest" description="Disordered" evidence="7">
    <location>
        <begin position="46"/>
        <end position="99"/>
    </location>
</feature>
<evidence type="ECO:0000313" key="10">
    <source>
        <dbReference type="Proteomes" id="UP000228934"/>
    </source>
</evidence>
<reference evidence="10" key="1">
    <citation type="journal article" date="2017" name="Nat. Commun.">
        <title>The North American bullfrog draft genome provides insight into hormonal regulation of long noncoding RNA.</title>
        <authorList>
            <person name="Hammond S.A."/>
            <person name="Warren R.L."/>
            <person name="Vandervalk B.P."/>
            <person name="Kucuk E."/>
            <person name="Khan H."/>
            <person name="Gibb E.A."/>
            <person name="Pandoh P."/>
            <person name="Kirk H."/>
            <person name="Zhao Y."/>
            <person name="Jones M."/>
            <person name="Mungall A.J."/>
            <person name="Coope R."/>
            <person name="Pleasance S."/>
            <person name="Moore R.A."/>
            <person name="Holt R.A."/>
            <person name="Round J.M."/>
            <person name="Ohora S."/>
            <person name="Walle B.V."/>
            <person name="Veldhoen N."/>
            <person name="Helbing C.C."/>
            <person name="Birol I."/>
        </authorList>
    </citation>
    <scope>NUCLEOTIDE SEQUENCE [LARGE SCALE GENOMIC DNA]</scope>
</reference>
<evidence type="ECO:0000256" key="4">
    <source>
        <dbReference type="ARBA" id="ARBA00022900"/>
    </source>
</evidence>
<organism evidence="9 10">
    <name type="scientific">Aquarana catesbeiana</name>
    <name type="common">American bullfrog</name>
    <name type="synonym">Rana catesbeiana</name>
    <dbReference type="NCBI Taxonomy" id="8400"/>
    <lineage>
        <taxon>Eukaryota</taxon>
        <taxon>Metazoa</taxon>
        <taxon>Chordata</taxon>
        <taxon>Craniata</taxon>
        <taxon>Vertebrata</taxon>
        <taxon>Euteleostomi</taxon>
        <taxon>Amphibia</taxon>
        <taxon>Batrachia</taxon>
        <taxon>Anura</taxon>
        <taxon>Neobatrachia</taxon>
        <taxon>Ranoidea</taxon>
        <taxon>Ranidae</taxon>
        <taxon>Aquarana</taxon>
    </lineage>
</organism>
<protein>
    <recommendedName>
        <fullName evidence="8">Serpin domain-containing protein</fullName>
    </recommendedName>
</protein>
<dbReference type="Proteomes" id="UP000228934">
    <property type="component" value="Unassembled WGS sequence"/>
</dbReference>
<keyword evidence="10" id="KW-1185">Reference proteome</keyword>
<feature type="compositionally biased region" description="Basic and acidic residues" evidence="7">
    <location>
        <begin position="46"/>
        <end position="62"/>
    </location>
</feature>
<dbReference type="PROSITE" id="PS00284">
    <property type="entry name" value="SERPIN"/>
    <property type="match status" value="1"/>
</dbReference>
<sequence>MEERTRSRAAAPHYLPPAIMGKMRVLLVLGLSVAILYSVVFADHHKGEGKKSRDNDDNEKKGDRHHHHRGHRHHGHHHGHHRHHHGHHHDHHHRHHHHGNETLAWHKFAISNSKFAFDLYRQVAADHPSENIVLSPISISVALAFLSLGAKAKTHDQILEGIGFNTSEISEKDIHDGFHHLLEVFNDEDSELQLDSGNGLFLSQKLKFLDDFLENAKNIYDSEAFNVDFSNSEEAKKQINSYVEKETNGTIVDVLNSVDKDAVFVLVNFIYFRGQWEKPFDERFTQEQDFHVNKDETVKVPFLSRTGYYKVVVLEDATFIALPYKGNASALFILPNEGKLEEVEADWKGLVKKFKKSIRQSEDLVALSIPKFSVSGSFDLKEVLPKLGIVDVFSNSADLSGITGAPDLKISQALHKAKINVDEKGTEAAGTTVLEGVPMILPLQITFNHPFLYSIYNHETRSILFLGKVVNPAK</sequence>
<dbReference type="InterPro" id="IPR023795">
    <property type="entry name" value="Serpin_CS"/>
</dbReference>
<dbReference type="Gene3D" id="2.30.39.10">
    <property type="entry name" value="Alpha-1-antitrypsin, domain 1"/>
    <property type="match status" value="1"/>
</dbReference>
<dbReference type="OrthoDB" id="671595at2759"/>
<dbReference type="SUPFAM" id="SSF56574">
    <property type="entry name" value="Serpins"/>
    <property type="match status" value="1"/>
</dbReference>
<dbReference type="AlphaFoldDB" id="A0A2G9QM72"/>
<dbReference type="InterPro" id="IPR042178">
    <property type="entry name" value="Serpin_sf_1"/>
</dbReference>
<dbReference type="Gene3D" id="2.10.310.10">
    <property type="entry name" value="Serpins superfamily"/>
    <property type="match status" value="1"/>
</dbReference>
<proteinExistence type="inferred from homology"/>
<dbReference type="InterPro" id="IPR042185">
    <property type="entry name" value="Serpin_sf_2"/>
</dbReference>
<dbReference type="Gene3D" id="3.30.497.10">
    <property type="entry name" value="Antithrombin, subunit I, domain 2"/>
    <property type="match status" value="1"/>
</dbReference>
<gene>
    <name evidence="9" type="ORF">AB205_0132410</name>
</gene>
<dbReference type="InterPro" id="IPR000215">
    <property type="entry name" value="Serpin_fam"/>
</dbReference>
<dbReference type="FunFam" id="3.30.497.10:FF:000001">
    <property type="entry name" value="Serine protease inhibitor"/>
    <property type="match status" value="1"/>
</dbReference>
<evidence type="ECO:0000313" key="9">
    <source>
        <dbReference type="EMBL" id="PIO16193.1"/>
    </source>
</evidence>
<keyword evidence="4" id="KW-0722">Serine protease inhibitor</keyword>
<feature type="domain" description="Serpin" evidence="8">
    <location>
        <begin position="117"/>
        <end position="472"/>
    </location>
</feature>
<dbReference type="FunFam" id="2.10.310.10:FF:000001">
    <property type="entry name" value="Serpin family A member 1"/>
    <property type="match status" value="1"/>
</dbReference>
<dbReference type="PANTHER" id="PTHR11461:SF165">
    <property type="entry name" value="ALPHA-1-ANTITRYPSIN"/>
    <property type="match status" value="1"/>
</dbReference>
<accession>A0A2G9QM72</accession>
<evidence type="ECO:0000256" key="7">
    <source>
        <dbReference type="SAM" id="MobiDB-lite"/>
    </source>
</evidence>
<dbReference type="InterPro" id="IPR023796">
    <property type="entry name" value="Serpin_dom"/>
</dbReference>
<comment type="similarity">
    <text evidence="1 6">Belongs to the serpin family.</text>
</comment>
<dbReference type="SMART" id="SM00093">
    <property type="entry name" value="SERPIN"/>
    <property type="match status" value="1"/>
</dbReference>
<dbReference type="GO" id="GO:0005615">
    <property type="term" value="C:extracellular space"/>
    <property type="evidence" value="ECO:0007669"/>
    <property type="project" value="InterPro"/>
</dbReference>
<name>A0A2G9QM72_AQUCT</name>
<dbReference type="InterPro" id="IPR036186">
    <property type="entry name" value="Serpin_sf"/>
</dbReference>
<dbReference type="EMBL" id="KV966377">
    <property type="protein sequence ID" value="PIO16193.1"/>
    <property type="molecule type" value="Genomic_DNA"/>
</dbReference>
<keyword evidence="2" id="KW-0646">Protease inhibitor</keyword>
<keyword evidence="3" id="KW-0732">Signal</keyword>
<evidence type="ECO:0000256" key="5">
    <source>
        <dbReference type="ARBA" id="ARBA00023180"/>
    </source>
</evidence>
<dbReference type="Pfam" id="PF00079">
    <property type="entry name" value="Serpin"/>
    <property type="match status" value="1"/>
</dbReference>